<gene>
    <name evidence="6" type="ORF">SY84_05275</name>
</gene>
<protein>
    <submittedName>
        <fullName evidence="6">Cytochrome C oxidase subunit II</fullName>
    </submittedName>
</protein>
<dbReference type="Gene3D" id="2.60.40.420">
    <property type="entry name" value="Cupredoxins - blue copper proteins"/>
    <property type="match status" value="1"/>
</dbReference>
<dbReference type="InterPro" id="IPR001505">
    <property type="entry name" value="Copper_CuA"/>
</dbReference>
<dbReference type="Proteomes" id="UP000034024">
    <property type="component" value="Chromosome"/>
</dbReference>
<dbReference type="GO" id="GO:0030313">
    <property type="term" value="C:cell envelope"/>
    <property type="evidence" value="ECO:0007669"/>
    <property type="project" value="UniProtKB-SubCell"/>
</dbReference>
<feature type="transmembrane region" description="Helical" evidence="4">
    <location>
        <begin position="24"/>
        <end position="45"/>
    </location>
</feature>
<dbReference type="AlphaFoldDB" id="A0A0F7JMJ7"/>
<dbReference type="InterPro" id="IPR051403">
    <property type="entry name" value="NosZ/Cyto_c_oxidase_sub2"/>
</dbReference>
<feature type="domain" description="Cytochrome oxidase subunit II copper A binding" evidence="5">
    <location>
        <begin position="95"/>
        <end position="199"/>
    </location>
</feature>
<keyword evidence="4" id="KW-1133">Transmembrane helix</keyword>
<dbReference type="Pfam" id="PF00116">
    <property type="entry name" value="COX2"/>
    <property type="match status" value="1"/>
</dbReference>
<dbReference type="PROSITE" id="PS50857">
    <property type="entry name" value="COX2_CUA"/>
    <property type="match status" value="1"/>
</dbReference>
<sequence length="199" mass="20907">MSRAPESAPSARLDHHALERYETAWLGVAAVMTALLFVGVLASVVSGTYPLLDAGSGHAHDGPIVRGRVDPKNLAATPFAKPGLVVDAAGQPLLNDQGTLDAYIVAGNFTFQPAVLRVPAGVPVTLHVTATDVAHGFQVTGTNINAEILPGHVASLTVTFRHPGEQHAICNEYCGVGHHNMITRFVVDPPAQSTLKETQ</sequence>
<proteinExistence type="predicted"/>
<keyword evidence="4" id="KW-0812">Transmembrane</keyword>
<dbReference type="PATRIC" id="fig|1309411.5.peg.1084"/>
<comment type="subcellular location">
    <subcellularLocation>
        <location evidence="1">Cell envelope</location>
    </subcellularLocation>
</comment>
<dbReference type="OrthoDB" id="9773456at2"/>
<dbReference type="PANTHER" id="PTHR42838:SF2">
    <property type="entry name" value="NITROUS-OXIDE REDUCTASE"/>
    <property type="match status" value="1"/>
</dbReference>
<dbReference type="EMBL" id="CP011389">
    <property type="protein sequence ID" value="AKH16564.1"/>
    <property type="molecule type" value="Genomic_DNA"/>
</dbReference>
<dbReference type="KEGG" id="dch:SY84_05275"/>
<accession>A0A0F7JMJ7</accession>
<evidence type="ECO:0000256" key="2">
    <source>
        <dbReference type="ARBA" id="ARBA00022723"/>
    </source>
</evidence>
<dbReference type="RefSeq" id="WP_046843139.1">
    <property type="nucleotide sequence ID" value="NZ_CP011389.1"/>
</dbReference>
<evidence type="ECO:0000313" key="7">
    <source>
        <dbReference type="Proteomes" id="UP000034024"/>
    </source>
</evidence>
<keyword evidence="4" id="KW-0472">Membrane</keyword>
<reference evidence="6 7" key="1">
    <citation type="submission" date="2015-01" db="EMBL/GenBank/DDBJ databases">
        <title>Deinococcus soli/N5/whole genome sequencing.</title>
        <authorList>
            <person name="Kim M.K."/>
            <person name="Srinivasan S."/>
            <person name="Lee J.-J."/>
        </authorList>
    </citation>
    <scope>NUCLEOTIDE SEQUENCE [LARGE SCALE GENOMIC DNA]</scope>
    <source>
        <strain evidence="6 7">N5</strain>
    </source>
</reference>
<dbReference type="GO" id="GO:0005507">
    <property type="term" value="F:copper ion binding"/>
    <property type="evidence" value="ECO:0007669"/>
    <property type="project" value="InterPro"/>
</dbReference>
<evidence type="ECO:0000256" key="4">
    <source>
        <dbReference type="SAM" id="Phobius"/>
    </source>
</evidence>
<dbReference type="SUPFAM" id="SSF49503">
    <property type="entry name" value="Cupredoxins"/>
    <property type="match status" value="1"/>
</dbReference>
<evidence type="ECO:0000256" key="3">
    <source>
        <dbReference type="ARBA" id="ARBA00023008"/>
    </source>
</evidence>
<organism evidence="6 7">
    <name type="scientific">Deinococcus soli</name>
    <name type="common">ex Cha et al. 2016</name>
    <dbReference type="NCBI Taxonomy" id="1309411"/>
    <lineage>
        <taxon>Bacteria</taxon>
        <taxon>Thermotogati</taxon>
        <taxon>Deinococcota</taxon>
        <taxon>Deinococci</taxon>
        <taxon>Deinococcales</taxon>
        <taxon>Deinococcaceae</taxon>
        <taxon>Deinococcus</taxon>
    </lineage>
</organism>
<dbReference type="InterPro" id="IPR002429">
    <property type="entry name" value="CcO_II-like_C"/>
</dbReference>
<dbReference type="PANTHER" id="PTHR42838">
    <property type="entry name" value="CYTOCHROME C OXIDASE SUBUNIT II"/>
    <property type="match status" value="1"/>
</dbReference>
<dbReference type="InterPro" id="IPR008972">
    <property type="entry name" value="Cupredoxin"/>
</dbReference>
<dbReference type="GO" id="GO:0016020">
    <property type="term" value="C:membrane"/>
    <property type="evidence" value="ECO:0007669"/>
    <property type="project" value="InterPro"/>
</dbReference>
<keyword evidence="7" id="KW-1185">Reference proteome</keyword>
<dbReference type="GO" id="GO:0004129">
    <property type="term" value="F:cytochrome-c oxidase activity"/>
    <property type="evidence" value="ECO:0007669"/>
    <property type="project" value="InterPro"/>
</dbReference>
<keyword evidence="3" id="KW-0186">Copper</keyword>
<evidence type="ECO:0000313" key="6">
    <source>
        <dbReference type="EMBL" id="AKH16564.1"/>
    </source>
</evidence>
<keyword evidence="2" id="KW-0479">Metal-binding</keyword>
<evidence type="ECO:0000259" key="5">
    <source>
        <dbReference type="PROSITE" id="PS50857"/>
    </source>
</evidence>
<dbReference type="PROSITE" id="PS00078">
    <property type="entry name" value="COX2"/>
    <property type="match status" value="1"/>
</dbReference>
<name>A0A0F7JMJ7_9DEIO</name>
<evidence type="ECO:0000256" key="1">
    <source>
        <dbReference type="ARBA" id="ARBA00004196"/>
    </source>
</evidence>